<sequence length="497" mass="58406">MIKKEITNNSNINVLVSYSWSVERDIGIVDELEKHCQSRNIHLLRDNNQIKHGELIQQFMDKLTGGEHVITVFSKSYFQAHWCMYELLKIWQRGDFHNRIHPIIVDDCDLQDVAYRISVVDHWVVEHEKIRELLKGRDLALFVEEFKKANMLRDISQNANQLMNFAAGRLTTPLEQLKASNYAQLLDPINSLHKTSSSYTSHAQSDQNFMLEVKARMQEELDKSNLLREAIVRQFRVDSSIDIKTLVNILVDRCENSLDELLRDDMHIAIDEKLHELSFRFDIESSWIVKEFQQLISSADMLFSCLVLYAVREQWMVDYFQRYNLTVSSLYQMPFNSESIVEIITSRYLQRIPRFKFNNTKTEITGEDAVTAWVTYFDIVTDILQKVWIQVFPTDRPEKLNERRLGAQIKARHKRKSIKKNNYYVVIPDDPTHPLIDTGIREELMRRLPELPLIFLKSSNQENALVIPESEELASLIFDFYLMLDKYTPYSSPDLKT</sequence>
<dbReference type="Pfam" id="PF13676">
    <property type="entry name" value="TIR_2"/>
    <property type="match status" value="1"/>
</dbReference>
<feature type="domain" description="TIR" evidence="1">
    <location>
        <begin position="10"/>
        <end position="141"/>
    </location>
</feature>
<dbReference type="EMBL" id="CP072793">
    <property type="protein sequence ID" value="QTR53073.1"/>
    <property type="molecule type" value="Genomic_DNA"/>
</dbReference>
<dbReference type="KEGG" id="tun:J9260_15405"/>
<protein>
    <submittedName>
        <fullName evidence="2">Toll/interleukin-1 receptor domain-containing protein</fullName>
    </submittedName>
</protein>
<reference evidence="2" key="1">
    <citation type="submission" date="2021-04" db="EMBL/GenBank/DDBJ databases">
        <title>Genomics, taxonomy and metabolism of representatives of sulfur bacteria of the genus Thiothrix: Thiothrix fructosivorans QT, Thiothrix unzii A1T and three new species, Thiothrix subterranea sp. nov., Thiothrix litoralis sp. nov. and 'Candidatus Thiothrix anitrata' sp. nov.</title>
        <authorList>
            <person name="Ravin N.V."/>
            <person name="Smolyakov D."/>
            <person name="Rudenko T.S."/>
            <person name="Mardanov A.V."/>
            <person name="Beletsky A.V."/>
            <person name="Markov N.D."/>
            <person name="Fomenkov A.I."/>
            <person name="Roberts R.J."/>
            <person name="Karnachuk O.V."/>
            <person name="Novikov A."/>
            <person name="Grabovich M.Y."/>
        </authorList>
    </citation>
    <scope>NUCLEOTIDE SEQUENCE</scope>
    <source>
        <strain evidence="2">A1</strain>
    </source>
</reference>
<evidence type="ECO:0000259" key="1">
    <source>
        <dbReference type="PROSITE" id="PS50104"/>
    </source>
</evidence>
<dbReference type="InterPro" id="IPR035897">
    <property type="entry name" value="Toll_tir_struct_dom_sf"/>
</dbReference>
<dbReference type="Proteomes" id="UP000672009">
    <property type="component" value="Chromosome"/>
</dbReference>
<dbReference type="PROSITE" id="PS50104">
    <property type="entry name" value="TIR"/>
    <property type="match status" value="1"/>
</dbReference>
<proteinExistence type="predicted"/>
<name>A0A975IGY4_9GAMM</name>
<evidence type="ECO:0000313" key="3">
    <source>
        <dbReference type="Proteomes" id="UP000672009"/>
    </source>
</evidence>
<gene>
    <name evidence="2" type="ORF">J9260_15405</name>
</gene>
<keyword evidence="3" id="KW-1185">Reference proteome</keyword>
<dbReference type="AlphaFoldDB" id="A0A975IGY4"/>
<dbReference type="SUPFAM" id="SSF52200">
    <property type="entry name" value="Toll/Interleukin receptor TIR domain"/>
    <property type="match status" value="1"/>
</dbReference>
<dbReference type="RefSeq" id="WP_210218600.1">
    <property type="nucleotide sequence ID" value="NZ_CP072793.1"/>
</dbReference>
<evidence type="ECO:0000313" key="2">
    <source>
        <dbReference type="EMBL" id="QTR53073.1"/>
    </source>
</evidence>
<keyword evidence="2" id="KW-0675">Receptor</keyword>
<dbReference type="InterPro" id="IPR000157">
    <property type="entry name" value="TIR_dom"/>
</dbReference>
<dbReference type="Gene3D" id="3.40.50.10140">
    <property type="entry name" value="Toll/interleukin-1 receptor homology (TIR) domain"/>
    <property type="match status" value="1"/>
</dbReference>
<dbReference type="GO" id="GO:0007165">
    <property type="term" value="P:signal transduction"/>
    <property type="evidence" value="ECO:0007669"/>
    <property type="project" value="InterPro"/>
</dbReference>
<accession>A0A975IGY4</accession>
<organism evidence="2 3">
    <name type="scientific">Thiothrix unzii</name>
    <dbReference type="NCBI Taxonomy" id="111769"/>
    <lineage>
        <taxon>Bacteria</taxon>
        <taxon>Pseudomonadati</taxon>
        <taxon>Pseudomonadota</taxon>
        <taxon>Gammaproteobacteria</taxon>
        <taxon>Thiotrichales</taxon>
        <taxon>Thiotrichaceae</taxon>
        <taxon>Thiothrix</taxon>
    </lineage>
</organism>